<organism evidence="1 2">
    <name type="scientific">Clostridium bornimense</name>
    <dbReference type="NCBI Taxonomy" id="1216932"/>
    <lineage>
        <taxon>Bacteria</taxon>
        <taxon>Bacillati</taxon>
        <taxon>Bacillota</taxon>
        <taxon>Clostridia</taxon>
        <taxon>Eubacteriales</taxon>
        <taxon>Clostridiaceae</taxon>
        <taxon>Clostridium</taxon>
    </lineage>
</organism>
<dbReference type="Gene3D" id="2.60.300.12">
    <property type="entry name" value="HesB-like domain"/>
    <property type="match status" value="1"/>
</dbReference>
<evidence type="ECO:0000313" key="2">
    <source>
        <dbReference type="Proteomes" id="UP000019426"/>
    </source>
</evidence>
<dbReference type="KEGG" id="clt:CM240_1353"/>
<accession>W6S2I1</accession>
<reference evidence="1 2" key="1">
    <citation type="submission" date="2013-11" db="EMBL/GenBank/DDBJ databases">
        <title>Complete genome sequence of Clostridum sp. M2/40.</title>
        <authorList>
            <person name="Wibberg D."/>
            <person name="Puehler A."/>
            <person name="Schlueter A."/>
        </authorList>
    </citation>
    <scope>NUCLEOTIDE SEQUENCE [LARGE SCALE GENOMIC DNA]</scope>
    <source>
        <strain evidence="2">M2/40</strain>
    </source>
</reference>
<dbReference type="RefSeq" id="WP_044037606.1">
    <property type="nucleotide sequence ID" value="NZ_HG917868.1"/>
</dbReference>
<name>W6S2I1_9CLOT</name>
<sequence>MNLNFIINDSAITELKKLLNNNPQYKYIRLSLEKACHSKYTVGITLDYEKSESSDIYVDYYGISIIYNENINKYFKDITVIFEEDTFKIKSTAINNNCSSCNCKKGCSSCPSSKNGNCSGCKNNR</sequence>
<keyword evidence="2" id="KW-1185">Reference proteome</keyword>
<dbReference type="HOGENOM" id="CLU_1988739_0_0_9"/>
<dbReference type="EMBL" id="HG917868">
    <property type="protein sequence ID" value="CDM68512.1"/>
    <property type="molecule type" value="Genomic_DNA"/>
</dbReference>
<protein>
    <recommendedName>
        <fullName evidence="3">FeS cluster biogenesis domain-containing protein</fullName>
    </recommendedName>
</protein>
<dbReference type="InterPro" id="IPR035903">
    <property type="entry name" value="HesB-like_dom_sf"/>
</dbReference>
<evidence type="ECO:0008006" key="3">
    <source>
        <dbReference type="Google" id="ProtNLM"/>
    </source>
</evidence>
<dbReference type="SUPFAM" id="SSF89360">
    <property type="entry name" value="HesB-like domain"/>
    <property type="match status" value="1"/>
</dbReference>
<proteinExistence type="predicted"/>
<dbReference type="Proteomes" id="UP000019426">
    <property type="component" value="Chromosome M2/40_rep1"/>
</dbReference>
<gene>
    <name evidence="1" type="ORF">CM240_1353</name>
</gene>
<evidence type="ECO:0000313" key="1">
    <source>
        <dbReference type="EMBL" id="CDM68512.1"/>
    </source>
</evidence>
<dbReference type="AlphaFoldDB" id="W6S2I1"/>
<dbReference type="PATRIC" id="fig|1216932.3.peg.1347"/>